<dbReference type="AlphaFoldDB" id="A0A0K2VTD7"/>
<accession>A0A0K2VTD7</accession>
<reference evidence="2" key="1">
    <citation type="submission" date="2014-08" db="EMBL/GenBank/DDBJ databases">
        <authorList>
            <person name="Edwards T."/>
        </authorList>
    </citation>
    <scope>NUCLEOTIDE SEQUENCE [LARGE SCALE GENOMIC DNA]</scope>
</reference>
<dbReference type="EMBL" id="CCND01000010">
    <property type="protein sequence ID" value="CDX53594.1"/>
    <property type="molecule type" value="Genomic_DNA"/>
</dbReference>
<gene>
    <name evidence="1" type="ORF">MPL1032_180058</name>
</gene>
<dbReference type="Proteomes" id="UP000182888">
    <property type="component" value="Unassembled WGS sequence"/>
</dbReference>
<evidence type="ECO:0000313" key="2">
    <source>
        <dbReference type="Proteomes" id="UP000182888"/>
    </source>
</evidence>
<organism evidence="1 2">
    <name type="scientific">Mesorhizobium plurifarium</name>
    <dbReference type="NCBI Taxonomy" id="69974"/>
    <lineage>
        <taxon>Bacteria</taxon>
        <taxon>Pseudomonadati</taxon>
        <taxon>Pseudomonadota</taxon>
        <taxon>Alphaproteobacteria</taxon>
        <taxon>Hyphomicrobiales</taxon>
        <taxon>Phyllobacteriaceae</taxon>
        <taxon>Mesorhizobium</taxon>
    </lineage>
</organism>
<name>A0A0K2VTD7_MESPL</name>
<evidence type="ECO:0000313" key="1">
    <source>
        <dbReference type="EMBL" id="CDX53594.1"/>
    </source>
</evidence>
<proteinExistence type="predicted"/>
<sequence length="39" mass="4440">MVVVNVRRDNELNVLHTEIISQLVDMVFDKPQGAYALVI</sequence>
<protein>
    <submittedName>
        <fullName evidence="1">Uncharacterized protein</fullName>
    </submittedName>
</protein>